<dbReference type="EMBL" id="CP001860">
    <property type="protein sequence ID" value="ADB59720.1"/>
    <property type="molecule type" value="Genomic_DNA"/>
</dbReference>
<organism evidence="1 2">
    <name type="scientific">Haloterrigena turkmenica (strain ATCC 51198 / DSM 5511 / JCM 9101 / NCIMB 13204 / VKM B-1734 / 4k)</name>
    <name type="common">Halococcus turkmenicus</name>
    <dbReference type="NCBI Taxonomy" id="543526"/>
    <lineage>
        <taxon>Archaea</taxon>
        <taxon>Methanobacteriati</taxon>
        <taxon>Methanobacteriota</taxon>
        <taxon>Stenosarchaea group</taxon>
        <taxon>Halobacteria</taxon>
        <taxon>Halobacteriales</taxon>
        <taxon>Natrialbaceae</taxon>
        <taxon>Haloterrigena</taxon>
    </lineage>
</organism>
<name>D2RXN6_HALTV</name>
<reference evidence="1 2" key="1">
    <citation type="journal article" date="2010" name="Stand. Genomic Sci.">
        <title>Complete genome sequence of Haloterrigena turkmenica type strain (4k).</title>
        <authorList>
            <person name="Saunders E."/>
            <person name="Tindall B.J."/>
            <person name="Fahnrich R."/>
            <person name="Lapidus A."/>
            <person name="Copeland A."/>
            <person name="Del Rio T.G."/>
            <person name="Lucas S."/>
            <person name="Chen F."/>
            <person name="Tice H."/>
            <person name="Cheng J.F."/>
            <person name="Han C."/>
            <person name="Detter J.C."/>
            <person name="Bruce D."/>
            <person name="Goodwin L."/>
            <person name="Chain P."/>
            <person name="Pitluck S."/>
            <person name="Pati A."/>
            <person name="Ivanova N."/>
            <person name="Mavromatis K."/>
            <person name="Chen A."/>
            <person name="Palaniappan K."/>
            <person name="Land M."/>
            <person name="Hauser L."/>
            <person name="Chang Y.J."/>
            <person name="Jeffries C.D."/>
            <person name="Brettin T."/>
            <person name="Rohde M."/>
            <person name="Goker M."/>
            <person name="Bristow J."/>
            <person name="Eisen J.A."/>
            <person name="Markowitz V."/>
            <person name="Hugenholtz P."/>
            <person name="Klenk H.P."/>
            <person name="Kyrpides N.C."/>
        </authorList>
    </citation>
    <scope>NUCLEOTIDE SEQUENCE [LARGE SCALE GENOMIC DNA]</scope>
    <source>
        <strain evidence="2">ATCC 51198 / DSM 5511 / JCM 9101 / NCIMB 13204 / VKM B-1734 / 4k</strain>
    </source>
</reference>
<keyword evidence="2" id="KW-1185">Reference proteome</keyword>
<accession>D2RXN6</accession>
<dbReference type="HOGENOM" id="CLU_2284983_0_0_2"/>
<dbReference type="AlphaFoldDB" id="D2RXN6"/>
<evidence type="ECO:0000313" key="1">
    <source>
        <dbReference type="EMBL" id="ADB59720.1"/>
    </source>
</evidence>
<proteinExistence type="predicted"/>
<dbReference type="Proteomes" id="UP000001903">
    <property type="component" value="Chromosome"/>
</dbReference>
<dbReference type="STRING" id="543526.Htur_0824"/>
<protein>
    <submittedName>
        <fullName evidence="1">Uncharacterized protein</fullName>
    </submittedName>
</protein>
<gene>
    <name evidence="1" type="ordered locus">Htur_0824</name>
</gene>
<dbReference type="KEGG" id="htu:Htur_0824"/>
<sequence>MALVSVSNEDSIEAAELRFDNVGEALAVVRERCVDERHGVFGAILEDEDSNVVELDGVDTIDDLADRHRVQGVGAYRNKAGPEFPVTCNSSSTTHYGSSLE</sequence>
<evidence type="ECO:0000313" key="2">
    <source>
        <dbReference type="Proteomes" id="UP000001903"/>
    </source>
</evidence>